<proteinExistence type="predicted"/>
<reference evidence="1" key="1">
    <citation type="journal article" date="2016" name="Virus Evol.">
        <title>Diversity and comparative genomics of chimeric viruses in Sphagnum-dominated peatlands.</title>
        <authorList>
            <person name="Quaiser A."/>
            <person name="Krupovic M."/>
            <person name="Dufresne A."/>
            <person name="Francez A.J."/>
            <person name="Roux S."/>
        </authorList>
    </citation>
    <scope>NUCLEOTIDE SEQUENCE</scope>
    <source>
        <strain evidence="1">CRUV-30-B</strain>
    </source>
</reference>
<sequence>MSYGNTAGRPSLSFILTEFEPRFATEASWQTFPQLFVDSGKVRYICSQLELCPDTLRLHVQTFVKFISKQRYTCIQKISGTKLHCTPVTVEGASAINYGCKEETRIAGPFEFGEKPLPSDRTSKGGSRTKEQWEEVRKVILTGDRQAVPVDLVIKHNLDSRFDKLRSFWTPDQLKNDIPQFIPNTWNKTLEVLDNTQKKRHYWIFSRASNFGKTTFAKKLQSDYVVYIKAGDYTYWDFPRGKLAFLILEDYNEAGVKFHILNLICDGTYEFRIFQGGVRKVDHPFTVIVLSNYPLREIYPHRFDTLYARFNEVELI</sequence>
<dbReference type="EMBL" id="KX388509">
    <property type="protein sequence ID" value="AQU11743.1"/>
    <property type="molecule type" value="Genomic_DNA"/>
</dbReference>
<dbReference type="Gene3D" id="3.40.1310.20">
    <property type="match status" value="1"/>
</dbReference>
<name>A0A1S6LVK2_9VIRU</name>
<accession>A0A1S6LVK2</accession>
<protein>
    <submittedName>
        <fullName evidence="1">Replication protein</fullName>
    </submittedName>
</protein>
<evidence type="ECO:0000313" key="1">
    <source>
        <dbReference type="EMBL" id="AQU11743.1"/>
    </source>
</evidence>
<organism evidence="1">
    <name type="scientific">Cruciviridae sp</name>
    <dbReference type="NCBI Taxonomy" id="1955495"/>
    <lineage>
        <taxon>Viruses</taxon>
        <taxon>Cruciviruses</taxon>
    </lineage>
</organism>